<comment type="caution">
    <text evidence="3">The sequence shown here is derived from an EMBL/GenBank/DDBJ whole genome shotgun (WGS) entry which is preliminary data.</text>
</comment>
<evidence type="ECO:0000313" key="3">
    <source>
        <dbReference type="EMBL" id="OJX58754.1"/>
    </source>
</evidence>
<dbReference type="CDD" id="cd00586">
    <property type="entry name" value="4HBT"/>
    <property type="match status" value="1"/>
</dbReference>
<dbReference type="GO" id="GO:0047617">
    <property type="term" value="F:fatty acyl-CoA hydrolase activity"/>
    <property type="evidence" value="ECO:0007669"/>
    <property type="project" value="TreeGrafter"/>
</dbReference>
<reference evidence="3 4" key="1">
    <citation type="submission" date="2016-09" db="EMBL/GenBank/DDBJ databases">
        <title>Genome-resolved meta-omics ties microbial dynamics to process performance in biotechnology for thiocyanate degradation.</title>
        <authorList>
            <person name="Kantor R.S."/>
            <person name="Huddy R.J."/>
            <person name="Iyer R."/>
            <person name="Thomas B.C."/>
            <person name="Brown C.T."/>
            <person name="Anantharaman K."/>
            <person name="Tringe S."/>
            <person name="Hettich R.L."/>
            <person name="Harrison S.T."/>
            <person name="Banfield J.F."/>
        </authorList>
    </citation>
    <scope>NUCLEOTIDE SEQUENCE [LARGE SCALE GENOMIC DNA]</scope>
    <source>
        <strain evidence="3">59-99</strain>
    </source>
</reference>
<organism evidence="3 4">
    <name type="scientific">Candidatus Kapaibacterium thiocyanatum</name>
    <dbReference type="NCBI Taxonomy" id="1895771"/>
    <lineage>
        <taxon>Bacteria</taxon>
        <taxon>Pseudomonadati</taxon>
        <taxon>Candidatus Kapaibacteriota</taxon>
        <taxon>Candidatus Kapaibacteriia</taxon>
        <taxon>Candidatus Kapaibacteriales</taxon>
        <taxon>Candidatus Kapaibacteriaceae</taxon>
        <taxon>Candidatus Kapaibacterium</taxon>
    </lineage>
</organism>
<keyword evidence="2" id="KW-0378">Hydrolase</keyword>
<evidence type="ECO:0000313" key="4">
    <source>
        <dbReference type="Proteomes" id="UP000184233"/>
    </source>
</evidence>
<gene>
    <name evidence="3" type="ORF">BGO89_05475</name>
</gene>
<proteinExistence type="inferred from homology"/>
<evidence type="ECO:0000256" key="2">
    <source>
        <dbReference type="ARBA" id="ARBA00022801"/>
    </source>
</evidence>
<dbReference type="STRING" id="1895771.BGO89_05475"/>
<dbReference type="Gene3D" id="3.10.129.10">
    <property type="entry name" value="Hotdog Thioesterase"/>
    <property type="match status" value="1"/>
</dbReference>
<dbReference type="PANTHER" id="PTHR31793">
    <property type="entry name" value="4-HYDROXYBENZOYL-COA THIOESTERASE FAMILY MEMBER"/>
    <property type="match status" value="1"/>
</dbReference>
<accession>A0A1M3L1D6</accession>
<dbReference type="Proteomes" id="UP000184233">
    <property type="component" value="Unassembled WGS sequence"/>
</dbReference>
<comment type="similarity">
    <text evidence="1">Belongs to the 4-hydroxybenzoyl-CoA thioesterase family.</text>
</comment>
<dbReference type="InterPro" id="IPR050563">
    <property type="entry name" value="4-hydroxybenzoyl-CoA_TE"/>
</dbReference>
<evidence type="ECO:0000256" key="1">
    <source>
        <dbReference type="ARBA" id="ARBA00005953"/>
    </source>
</evidence>
<dbReference type="SUPFAM" id="SSF54637">
    <property type="entry name" value="Thioesterase/thiol ester dehydrase-isomerase"/>
    <property type="match status" value="1"/>
</dbReference>
<protein>
    <submittedName>
        <fullName evidence="3">Uncharacterized protein</fullName>
    </submittedName>
</protein>
<sequence>MKPSSTDATSVSVCERIRWSDCDPAGIMYFGTYVRLHEIAETEMMRACGFPYSAEGMDALDAWVLRVNFSIDFVAPVSLDDEVVVDIWIGEIGGASFRQEFEVRIAGSDDVAARGRCTTVTVDRTTRKARRIPDALRTALMRLVRS</sequence>
<dbReference type="EMBL" id="MKVH01000015">
    <property type="protein sequence ID" value="OJX58754.1"/>
    <property type="molecule type" value="Genomic_DNA"/>
</dbReference>
<dbReference type="InterPro" id="IPR029069">
    <property type="entry name" value="HotDog_dom_sf"/>
</dbReference>
<dbReference type="Pfam" id="PF13279">
    <property type="entry name" value="4HBT_2"/>
    <property type="match status" value="1"/>
</dbReference>
<dbReference type="PANTHER" id="PTHR31793:SF27">
    <property type="entry name" value="NOVEL THIOESTERASE SUPERFAMILY DOMAIN AND SAPOSIN A-TYPE DOMAIN CONTAINING PROTEIN (0610012H03RIK)"/>
    <property type="match status" value="1"/>
</dbReference>
<name>A0A1M3L1D6_9BACT</name>
<dbReference type="AlphaFoldDB" id="A0A1M3L1D6"/>